<evidence type="ECO:0000256" key="1">
    <source>
        <dbReference type="SAM" id="Coils"/>
    </source>
</evidence>
<dbReference type="Gene3D" id="1.10.150.300">
    <property type="entry name" value="TGS-like domain"/>
    <property type="match status" value="1"/>
</dbReference>
<keyword evidence="1" id="KW-0175">Coiled coil</keyword>
<dbReference type="Proteomes" id="UP000634206">
    <property type="component" value="Unassembled WGS sequence"/>
</dbReference>
<name>A0AAE2SFB9_9BACT</name>
<dbReference type="RefSeq" id="WP_309490478.1">
    <property type="nucleotide sequence ID" value="NZ_JAENIG010000008.1"/>
</dbReference>
<evidence type="ECO:0000256" key="2">
    <source>
        <dbReference type="SAM" id="MobiDB-lite"/>
    </source>
</evidence>
<evidence type="ECO:0000313" key="3">
    <source>
        <dbReference type="EMBL" id="MBK1855864.1"/>
    </source>
</evidence>
<proteinExistence type="predicted"/>
<feature type="coiled-coil region" evidence="1">
    <location>
        <begin position="25"/>
        <end position="110"/>
    </location>
</feature>
<keyword evidence="4" id="KW-1185">Reference proteome</keyword>
<accession>A0AAE2SFB9</accession>
<evidence type="ECO:0000313" key="4">
    <source>
        <dbReference type="Proteomes" id="UP000634206"/>
    </source>
</evidence>
<sequence>MHSGDQINPAEQVERIREILVGRDIEVLNKRIEDLEAQVTKQSNNNTRELAEKIRKTEENVTASQKNIQSITGHIREQLLREASTRSEQIRDLAKKIDNSTQRMEQSSKEFLSFESSHNQDISKQIESLSSEMAARIDAHSRQIMEHMHREIQQWKNRMDGQLSALSEEKLDRDELTTRLARIASAAMGDAVPPSRPPAKSESTPGMGGTIGSSLGSSTAPTSEDKPNLSSLDVFAMPTDDYTT</sequence>
<dbReference type="AlphaFoldDB" id="A0AAE2SFB9"/>
<gene>
    <name evidence="3" type="ORF">JIN83_12900</name>
</gene>
<dbReference type="InterPro" id="IPR023192">
    <property type="entry name" value="TGS-like_dom_sf"/>
</dbReference>
<feature type="region of interest" description="Disordered" evidence="2">
    <location>
        <begin position="187"/>
        <end position="244"/>
    </location>
</feature>
<organism evidence="3 4">
    <name type="scientific">Oceaniferula flava</name>
    <dbReference type="NCBI Taxonomy" id="2800421"/>
    <lineage>
        <taxon>Bacteria</taxon>
        <taxon>Pseudomonadati</taxon>
        <taxon>Verrucomicrobiota</taxon>
        <taxon>Verrucomicrobiia</taxon>
        <taxon>Verrucomicrobiales</taxon>
        <taxon>Verrucomicrobiaceae</taxon>
        <taxon>Oceaniferula</taxon>
    </lineage>
</organism>
<dbReference type="EMBL" id="JAENIG010000008">
    <property type="protein sequence ID" value="MBK1855864.1"/>
    <property type="molecule type" value="Genomic_DNA"/>
</dbReference>
<protein>
    <submittedName>
        <fullName evidence="3">Uncharacterized protein</fullName>
    </submittedName>
</protein>
<reference evidence="3" key="1">
    <citation type="submission" date="2021-01" db="EMBL/GenBank/DDBJ databases">
        <title>Modified the classification status of verrucomicrobia.</title>
        <authorList>
            <person name="Feng X."/>
        </authorList>
    </citation>
    <scope>NUCLEOTIDE SEQUENCE</scope>
    <source>
        <strain evidence="3">5K15</strain>
    </source>
</reference>
<comment type="caution">
    <text evidence="3">The sequence shown here is derived from an EMBL/GenBank/DDBJ whole genome shotgun (WGS) entry which is preliminary data.</text>
</comment>